<dbReference type="Proteomes" id="UP001217089">
    <property type="component" value="Unassembled WGS sequence"/>
</dbReference>
<evidence type="ECO:0000313" key="2">
    <source>
        <dbReference type="Proteomes" id="UP001217089"/>
    </source>
</evidence>
<dbReference type="PANTHER" id="PTHR40237:SF1">
    <property type="entry name" value="LD44813P"/>
    <property type="match status" value="1"/>
</dbReference>
<gene>
    <name evidence="1" type="ORF">KUTeg_007851</name>
</gene>
<dbReference type="PANTHER" id="PTHR40237">
    <property type="entry name" value="LD44813P"/>
    <property type="match status" value="1"/>
</dbReference>
<accession>A0ABQ9FHQ2</accession>
<dbReference type="EMBL" id="JARBDR010000337">
    <property type="protein sequence ID" value="KAJ8315701.1"/>
    <property type="molecule type" value="Genomic_DNA"/>
</dbReference>
<reference evidence="1 2" key="1">
    <citation type="submission" date="2022-12" db="EMBL/GenBank/DDBJ databases">
        <title>Chromosome-level genome of Tegillarca granosa.</title>
        <authorList>
            <person name="Kim J."/>
        </authorList>
    </citation>
    <scope>NUCLEOTIDE SEQUENCE [LARGE SCALE GENOMIC DNA]</scope>
    <source>
        <strain evidence="1">Teg-2019</strain>
        <tissue evidence="1">Adductor muscle</tissue>
    </source>
</reference>
<protein>
    <submittedName>
        <fullName evidence="1">Uncharacterized protein</fullName>
    </submittedName>
</protein>
<sequence length="115" mass="13110">MSAENKEQFVDAELAQVKQKTPEIEGVTLVAAVPEIVRATIYLTEIKQLVICMQFPAKYPQEALVTELKSGKKCPSDGKQIFHDKWKVSPELAEARWAHKQARQRELDEVVDFLE</sequence>
<name>A0ABQ9FHQ2_TEGGR</name>
<proteinExistence type="predicted"/>
<organism evidence="1 2">
    <name type="scientific">Tegillarca granosa</name>
    <name type="common">Malaysian cockle</name>
    <name type="synonym">Anadara granosa</name>
    <dbReference type="NCBI Taxonomy" id="220873"/>
    <lineage>
        <taxon>Eukaryota</taxon>
        <taxon>Metazoa</taxon>
        <taxon>Spiralia</taxon>
        <taxon>Lophotrochozoa</taxon>
        <taxon>Mollusca</taxon>
        <taxon>Bivalvia</taxon>
        <taxon>Autobranchia</taxon>
        <taxon>Pteriomorphia</taxon>
        <taxon>Arcoida</taxon>
        <taxon>Arcoidea</taxon>
        <taxon>Arcidae</taxon>
        <taxon>Tegillarca</taxon>
    </lineage>
</organism>
<evidence type="ECO:0000313" key="1">
    <source>
        <dbReference type="EMBL" id="KAJ8315701.1"/>
    </source>
</evidence>
<comment type="caution">
    <text evidence="1">The sequence shown here is derived from an EMBL/GenBank/DDBJ whole genome shotgun (WGS) entry which is preliminary data.</text>
</comment>
<keyword evidence="2" id="KW-1185">Reference proteome</keyword>